<dbReference type="GO" id="GO:0016646">
    <property type="term" value="F:oxidoreductase activity, acting on the CH-NH group of donors, NAD or NADP as acceptor"/>
    <property type="evidence" value="ECO:0007669"/>
    <property type="project" value="TreeGrafter"/>
</dbReference>
<accession>A0A438MUS0</accession>
<reference evidence="2 3" key="1">
    <citation type="submission" date="2017-03" db="EMBL/GenBank/DDBJ databases">
        <title>Genomes of endolithic fungi from Antarctica.</title>
        <authorList>
            <person name="Coleine C."/>
            <person name="Masonjones S."/>
            <person name="Stajich J.E."/>
        </authorList>
    </citation>
    <scope>NUCLEOTIDE SEQUENCE [LARGE SCALE GENOMIC DNA]</scope>
    <source>
        <strain evidence="2 3">CCFEE 6314</strain>
    </source>
</reference>
<dbReference type="OrthoDB" id="10254221at2759"/>
<protein>
    <recommendedName>
        <fullName evidence="1">NAD(P)-binding domain-containing protein</fullName>
    </recommendedName>
</protein>
<evidence type="ECO:0000313" key="2">
    <source>
        <dbReference type="EMBL" id="RVX66705.1"/>
    </source>
</evidence>
<name>A0A438MUS0_EXOME</name>
<proteinExistence type="predicted"/>
<dbReference type="Gene3D" id="3.40.50.720">
    <property type="entry name" value="NAD(P)-binding Rossmann-like Domain"/>
    <property type="match status" value="1"/>
</dbReference>
<dbReference type="InterPro" id="IPR051606">
    <property type="entry name" value="Polyketide_Oxido-like"/>
</dbReference>
<dbReference type="Pfam" id="PF13460">
    <property type="entry name" value="NAD_binding_10"/>
    <property type="match status" value="1"/>
</dbReference>
<dbReference type="Proteomes" id="UP000288859">
    <property type="component" value="Unassembled WGS sequence"/>
</dbReference>
<dbReference type="PANTHER" id="PTHR43355:SF7">
    <property type="entry name" value="NAD(P)-BINDING DOMAIN-CONTAINING PROTEIN"/>
    <property type="match status" value="1"/>
</dbReference>
<dbReference type="AlphaFoldDB" id="A0A438MUS0"/>
<dbReference type="InterPro" id="IPR036291">
    <property type="entry name" value="NAD(P)-bd_dom_sf"/>
</dbReference>
<evidence type="ECO:0000259" key="1">
    <source>
        <dbReference type="Pfam" id="PF13460"/>
    </source>
</evidence>
<dbReference type="InterPro" id="IPR016040">
    <property type="entry name" value="NAD(P)-bd_dom"/>
</dbReference>
<dbReference type="SUPFAM" id="SSF51735">
    <property type="entry name" value="NAD(P)-binding Rossmann-fold domains"/>
    <property type="match status" value="1"/>
</dbReference>
<evidence type="ECO:0000313" key="3">
    <source>
        <dbReference type="Proteomes" id="UP000288859"/>
    </source>
</evidence>
<feature type="domain" description="NAD(P)-binding" evidence="1">
    <location>
        <begin position="7"/>
        <end position="172"/>
    </location>
</feature>
<gene>
    <name evidence="2" type="ORF">B0A52_09518</name>
</gene>
<dbReference type="PANTHER" id="PTHR43355">
    <property type="entry name" value="FLAVIN REDUCTASE (NADPH)"/>
    <property type="match status" value="1"/>
</dbReference>
<comment type="caution">
    <text evidence="2">The sequence shown here is derived from an EMBL/GenBank/DDBJ whole genome shotgun (WGS) entry which is preliminary data.</text>
</comment>
<dbReference type="EMBL" id="NAJM01000057">
    <property type="protein sequence ID" value="RVX66705.1"/>
    <property type="molecule type" value="Genomic_DNA"/>
</dbReference>
<sequence length="254" mass="27655">MKVLLIGATGNLGVRLIPALLTHNHSVVTYVRSSKKLESLLPPTVYRQIAVVQGDAKDELSIKKAILDTGCDAVVNTAGLAAMAPWGTSELPKIFQAVVHAVQQAGSERHKPLRAWFLGGLGVLYYPGSQSMLSDYIPIYREHRQNVQLLNSLPQNTLDWSMLCPSTMIPESSNFDVPTTSGSGKLVASATTPPSWRDSWVKYIPLIGRTLVAVMNGMRYQTTLEQNADFIASDLETYESPWSGATVGVVDPSK</sequence>
<organism evidence="2 3">
    <name type="scientific">Exophiala mesophila</name>
    <name type="common">Black yeast-like fungus</name>
    <dbReference type="NCBI Taxonomy" id="212818"/>
    <lineage>
        <taxon>Eukaryota</taxon>
        <taxon>Fungi</taxon>
        <taxon>Dikarya</taxon>
        <taxon>Ascomycota</taxon>
        <taxon>Pezizomycotina</taxon>
        <taxon>Eurotiomycetes</taxon>
        <taxon>Chaetothyriomycetidae</taxon>
        <taxon>Chaetothyriales</taxon>
        <taxon>Herpotrichiellaceae</taxon>
        <taxon>Exophiala</taxon>
    </lineage>
</organism>